<gene>
    <name evidence="3" type="ORF">V8247_09080</name>
</gene>
<comment type="catalytic activity">
    <reaction evidence="2">
        <text>a quinone + NADH + 5 H(+)(in) = a quinol + NAD(+) + 4 H(+)(out)</text>
        <dbReference type="Rhea" id="RHEA:57888"/>
        <dbReference type="ChEBI" id="CHEBI:15378"/>
        <dbReference type="ChEBI" id="CHEBI:24646"/>
        <dbReference type="ChEBI" id="CHEBI:57540"/>
        <dbReference type="ChEBI" id="CHEBI:57945"/>
        <dbReference type="ChEBI" id="CHEBI:132124"/>
    </reaction>
</comment>
<comment type="subcellular location">
    <subcellularLocation>
        <location evidence="2">Cell membrane</location>
        <topology evidence="2">Multi-pass membrane protein</topology>
    </subcellularLocation>
</comment>
<keyword evidence="4" id="KW-1185">Reference proteome</keyword>
<dbReference type="InterPro" id="IPR001457">
    <property type="entry name" value="NADH_UbQ/plastoQ_OxRdtase_su6"/>
</dbReference>
<keyword evidence="2" id="KW-0472">Membrane</keyword>
<evidence type="ECO:0000256" key="1">
    <source>
        <dbReference type="ARBA" id="ARBA00005698"/>
    </source>
</evidence>
<comment type="function">
    <text evidence="2">NDH-1 shuttles electrons from NADH, via FMN and iron-sulfur (Fe-S) centers, to quinones in the respiratory chain. Couples the redox reaction to proton translocation (for every two electrons transferred, four hydrogen ions are translocated across the cytoplasmic membrane), and thus conserves the redox energy in a proton gradient.</text>
</comment>
<sequence length="161" mass="16892">MEIAFFIFAAGIIGTALAVVLLKNIFRASLMLVLCFFLIAGLFITLFADFLAAIQVLIYVGAISVLIILAIMLTREIQTGNLSNRLKTPALFAGGGVTLALIATTVTTDWNISAAAPAEDTTASLAALLFAADGYMLAVEMAAVLLLTAIIGAIILVRDNK</sequence>
<keyword evidence="2" id="KW-0812">Transmembrane</keyword>
<dbReference type="PANTHER" id="PTHR33269:SF17">
    <property type="entry name" value="NADH-UBIQUINONE OXIDOREDUCTASE CHAIN 6"/>
    <property type="match status" value="1"/>
</dbReference>
<proteinExistence type="inferred from homology"/>
<evidence type="ECO:0000256" key="2">
    <source>
        <dbReference type="RuleBase" id="RU004429"/>
    </source>
</evidence>
<keyword evidence="3" id="KW-0560">Oxidoreductase</keyword>
<dbReference type="EMBL" id="CP146612">
    <property type="protein sequence ID" value="WWX25382.1"/>
    <property type="molecule type" value="Genomic_DNA"/>
</dbReference>
<feature type="transmembrane region" description="Helical" evidence="2">
    <location>
        <begin position="6"/>
        <end position="22"/>
    </location>
</feature>
<feature type="transmembrane region" description="Helical" evidence="2">
    <location>
        <begin position="135"/>
        <end position="157"/>
    </location>
</feature>
<keyword evidence="2" id="KW-1133">Transmembrane helix</keyword>
<evidence type="ECO:0000313" key="3">
    <source>
        <dbReference type="EMBL" id="WWX25382.1"/>
    </source>
</evidence>
<dbReference type="RefSeq" id="WP_338737522.1">
    <property type="nucleotide sequence ID" value="NZ_CP146612.1"/>
</dbReference>
<accession>A0ABZ2J718</accession>
<keyword evidence="2" id="KW-1003">Cell membrane</keyword>
<dbReference type="Pfam" id="PF00499">
    <property type="entry name" value="Oxidored_q3"/>
    <property type="match status" value="1"/>
</dbReference>
<protein>
    <recommendedName>
        <fullName evidence="2">NADH-quinone oxidoreductase subunit J</fullName>
        <ecNumber evidence="2">7.1.1.-</ecNumber>
    </recommendedName>
</protein>
<dbReference type="PANTHER" id="PTHR33269">
    <property type="entry name" value="NADH-UBIQUINONE OXIDOREDUCTASE CHAIN 6"/>
    <property type="match status" value="1"/>
</dbReference>
<dbReference type="Gene3D" id="1.20.120.1200">
    <property type="entry name" value="NADH-ubiquinone/plastoquinone oxidoreductase chain 6, subunit NuoJ"/>
    <property type="match status" value="1"/>
</dbReference>
<keyword evidence="2" id="KW-0874">Quinone</keyword>
<dbReference type="EC" id="7.1.1.-" evidence="2"/>
<organism evidence="3 4">
    <name type="scientific">Candidatus Dehalogenimonas loeffleri</name>
    <dbReference type="NCBI Taxonomy" id="3127115"/>
    <lineage>
        <taxon>Bacteria</taxon>
        <taxon>Bacillati</taxon>
        <taxon>Chloroflexota</taxon>
        <taxon>Dehalococcoidia</taxon>
        <taxon>Dehalococcoidales</taxon>
        <taxon>Dehalococcoidaceae</taxon>
        <taxon>Dehalogenimonas</taxon>
    </lineage>
</organism>
<keyword evidence="2" id="KW-0520">NAD</keyword>
<dbReference type="GO" id="GO:0050136">
    <property type="term" value="F:NADH dehydrogenase (quinone) (non-electrogenic) activity"/>
    <property type="evidence" value="ECO:0007669"/>
    <property type="project" value="UniProtKB-EC"/>
</dbReference>
<dbReference type="Proteomes" id="UP001375370">
    <property type="component" value="Chromosome"/>
</dbReference>
<name>A0ABZ2J718_9CHLR</name>
<feature type="transmembrane region" description="Helical" evidence="2">
    <location>
        <begin position="29"/>
        <end position="48"/>
    </location>
</feature>
<comment type="similarity">
    <text evidence="1 2">Belongs to the complex I subunit 6 family.</text>
</comment>
<evidence type="ECO:0000313" key="4">
    <source>
        <dbReference type="Proteomes" id="UP001375370"/>
    </source>
</evidence>
<feature type="transmembrane region" description="Helical" evidence="2">
    <location>
        <begin position="54"/>
        <end position="74"/>
    </location>
</feature>
<dbReference type="InterPro" id="IPR042106">
    <property type="entry name" value="Nuo/plastoQ_OxRdtase_6_NuoJ"/>
</dbReference>
<feature type="transmembrane region" description="Helical" evidence="2">
    <location>
        <begin position="86"/>
        <end position="106"/>
    </location>
</feature>
<reference evidence="3 4" key="1">
    <citation type="submission" date="2024-03" db="EMBL/GenBank/DDBJ databases">
        <title>A Dehalogenimonas Isolated from Estuarine Sediments Dihaloeliminates Chlorinated Alkanes.</title>
        <authorList>
            <person name="Yang Y."/>
            <person name="Wang H."/>
        </authorList>
    </citation>
    <scope>NUCLEOTIDE SEQUENCE [LARGE SCALE GENOMIC DNA]</scope>
    <source>
        <strain evidence="3 4">W</strain>
    </source>
</reference>